<dbReference type="AlphaFoldDB" id="A0A9J5XJ82"/>
<keyword evidence="2" id="KW-1185">Reference proteome</keyword>
<dbReference type="Proteomes" id="UP000824120">
    <property type="component" value="Chromosome 9"/>
</dbReference>
<name>A0A9J5XJ82_SOLCO</name>
<dbReference type="EMBL" id="JACXVP010000009">
    <property type="protein sequence ID" value="KAG5588377.1"/>
    <property type="molecule type" value="Genomic_DNA"/>
</dbReference>
<sequence length="66" mass="7409">MIFQLGTSPSLAILVVHGRVPFYWSKTTYYHASPSYSRKHTSAPFKLQCNGVGPTKSYYHASILLC</sequence>
<comment type="caution">
    <text evidence="1">The sequence shown here is derived from an EMBL/GenBank/DDBJ whole genome shotgun (WGS) entry which is preliminary data.</text>
</comment>
<evidence type="ECO:0000313" key="1">
    <source>
        <dbReference type="EMBL" id="KAG5588377.1"/>
    </source>
</evidence>
<protein>
    <submittedName>
        <fullName evidence="1">Uncharacterized protein</fullName>
    </submittedName>
</protein>
<reference evidence="1 2" key="1">
    <citation type="submission" date="2020-09" db="EMBL/GenBank/DDBJ databases">
        <title>De no assembly of potato wild relative species, Solanum commersonii.</title>
        <authorList>
            <person name="Cho K."/>
        </authorList>
    </citation>
    <scope>NUCLEOTIDE SEQUENCE [LARGE SCALE GENOMIC DNA]</scope>
    <source>
        <strain evidence="1">LZ3.2</strain>
        <tissue evidence="1">Leaf</tissue>
    </source>
</reference>
<evidence type="ECO:0000313" key="2">
    <source>
        <dbReference type="Proteomes" id="UP000824120"/>
    </source>
</evidence>
<gene>
    <name evidence="1" type="ORF">H5410_048811</name>
</gene>
<organism evidence="1 2">
    <name type="scientific">Solanum commersonii</name>
    <name type="common">Commerson's wild potato</name>
    <name type="synonym">Commerson's nightshade</name>
    <dbReference type="NCBI Taxonomy" id="4109"/>
    <lineage>
        <taxon>Eukaryota</taxon>
        <taxon>Viridiplantae</taxon>
        <taxon>Streptophyta</taxon>
        <taxon>Embryophyta</taxon>
        <taxon>Tracheophyta</taxon>
        <taxon>Spermatophyta</taxon>
        <taxon>Magnoliopsida</taxon>
        <taxon>eudicotyledons</taxon>
        <taxon>Gunneridae</taxon>
        <taxon>Pentapetalae</taxon>
        <taxon>asterids</taxon>
        <taxon>lamiids</taxon>
        <taxon>Solanales</taxon>
        <taxon>Solanaceae</taxon>
        <taxon>Solanoideae</taxon>
        <taxon>Solaneae</taxon>
        <taxon>Solanum</taxon>
    </lineage>
</organism>
<accession>A0A9J5XJ82</accession>
<proteinExistence type="predicted"/>